<dbReference type="Proteomes" id="UP000735302">
    <property type="component" value="Unassembled WGS sequence"/>
</dbReference>
<keyword evidence="2" id="KW-1185">Reference proteome</keyword>
<evidence type="ECO:0000313" key="1">
    <source>
        <dbReference type="EMBL" id="GFN81122.1"/>
    </source>
</evidence>
<organism evidence="1 2">
    <name type="scientific">Plakobranchus ocellatus</name>
    <dbReference type="NCBI Taxonomy" id="259542"/>
    <lineage>
        <taxon>Eukaryota</taxon>
        <taxon>Metazoa</taxon>
        <taxon>Spiralia</taxon>
        <taxon>Lophotrochozoa</taxon>
        <taxon>Mollusca</taxon>
        <taxon>Gastropoda</taxon>
        <taxon>Heterobranchia</taxon>
        <taxon>Euthyneura</taxon>
        <taxon>Panpulmonata</taxon>
        <taxon>Sacoglossa</taxon>
        <taxon>Placobranchoidea</taxon>
        <taxon>Plakobranchidae</taxon>
        <taxon>Plakobranchus</taxon>
    </lineage>
</organism>
<accession>A0AAV3YF75</accession>
<dbReference type="AlphaFoldDB" id="A0AAV3YF75"/>
<sequence>MESESSRIVRLSFTCALRNTTMFVVLATKPNRTMAGQVGIKILYVQEASRANSQTGEAESVVFEATILIRLVFIAPKSEYREYEDSGCEVHLKLTT</sequence>
<reference evidence="1 2" key="1">
    <citation type="journal article" date="2021" name="Elife">
        <title>Chloroplast acquisition without the gene transfer in kleptoplastic sea slugs, Plakobranchus ocellatus.</title>
        <authorList>
            <person name="Maeda T."/>
            <person name="Takahashi S."/>
            <person name="Yoshida T."/>
            <person name="Shimamura S."/>
            <person name="Takaki Y."/>
            <person name="Nagai Y."/>
            <person name="Toyoda A."/>
            <person name="Suzuki Y."/>
            <person name="Arimoto A."/>
            <person name="Ishii H."/>
            <person name="Satoh N."/>
            <person name="Nishiyama T."/>
            <person name="Hasebe M."/>
            <person name="Maruyama T."/>
            <person name="Minagawa J."/>
            <person name="Obokata J."/>
            <person name="Shigenobu S."/>
        </authorList>
    </citation>
    <scope>NUCLEOTIDE SEQUENCE [LARGE SCALE GENOMIC DNA]</scope>
</reference>
<protein>
    <submittedName>
        <fullName evidence="1">Uncharacterized protein</fullName>
    </submittedName>
</protein>
<comment type="caution">
    <text evidence="1">The sequence shown here is derived from an EMBL/GenBank/DDBJ whole genome shotgun (WGS) entry which is preliminary data.</text>
</comment>
<evidence type="ECO:0000313" key="2">
    <source>
        <dbReference type="Proteomes" id="UP000735302"/>
    </source>
</evidence>
<name>A0AAV3YF75_9GAST</name>
<proteinExistence type="predicted"/>
<gene>
    <name evidence="1" type="ORF">PoB_000762800</name>
</gene>
<dbReference type="EMBL" id="BLXT01000880">
    <property type="protein sequence ID" value="GFN81122.1"/>
    <property type="molecule type" value="Genomic_DNA"/>
</dbReference>